<dbReference type="InterPro" id="IPR013087">
    <property type="entry name" value="Znf_C2H2_type"/>
</dbReference>
<dbReference type="OrthoDB" id="427030at2759"/>
<keyword evidence="2" id="KW-0677">Repeat</keyword>
<dbReference type="EMBL" id="CAJGYM010000245">
    <property type="protein sequence ID" value="CAD6200165.1"/>
    <property type="molecule type" value="Genomic_DNA"/>
</dbReference>
<dbReference type="InterPro" id="IPR036236">
    <property type="entry name" value="Znf_C2H2_sf"/>
</dbReference>
<dbReference type="Pfam" id="PF00096">
    <property type="entry name" value="zf-C2H2"/>
    <property type="match status" value="1"/>
</dbReference>
<dbReference type="PROSITE" id="PS00028">
    <property type="entry name" value="ZINC_FINGER_C2H2_1"/>
    <property type="match status" value="2"/>
</dbReference>
<keyword evidence="3 5" id="KW-0863">Zinc-finger</keyword>
<keyword evidence="8" id="KW-1185">Reference proteome</keyword>
<evidence type="ECO:0000256" key="5">
    <source>
        <dbReference type="PROSITE-ProRule" id="PRU00042"/>
    </source>
</evidence>
<dbReference type="SMART" id="SM00355">
    <property type="entry name" value="ZnF_C2H2"/>
    <property type="match status" value="3"/>
</dbReference>
<dbReference type="GO" id="GO:0008270">
    <property type="term" value="F:zinc ion binding"/>
    <property type="evidence" value="ECO:0007669"/>
    <property type="project" value="UniProtKB-KW"/>
</dbReference>
<dbReference type="Proteomes" id="UP000835052">
    <property type="component" value="Unassembled WGS sequence"/>
</dbReference>
<accession>A0A8S1HX55</accession>
<evidence type="ECO:0000313" key="8">
    <source>
        <dbReference type="Proteomes" id="UP000835052"/>
    </source>
</evidence>
<evidence type="ECO:0000256" key="1">
    <source>
        <dbReference type="ARBA" id="ARBA00022723"/>
    </source>
</evidence>
<gene>
    <name evidence="7" type="ORF">CAUJ_LOCUS16064</name>
</gene>
<dbReference type="GO" id="GO:0000977">
    <property type="term" value="F:RNA polymerase II transcription regulatory region sequence-specific DNA binding"/>
    <property type="evidence" value="ECO:0007669"/>
    <property type="project" value="TreeGrafter"/>
</dbReference>
<dbReference type="PANTHER" id="PTHR24409:SF295">
    <property type="entry name" value="AZ2-RELATED"/>
    <property type="match status" value="1"/>
</dbReference>
<dbReference type="SUPFAM" id="SSF57667">
    <property type="entry name" value="beta-beta-alpha zinc fingers"/>
    <property type="match status" value="1"/>
</dbReference>
<sequence length="183" mass="20597">MTSHEGSSRYLVKDSSNLKELYRCPDCGKTFTCIPLLCKHQDIVHKQEHFCKICNKAISEKQTVNVHMVVTHDLTNAITCACCSWTFPDRHEMNEHMNSLSRNGHPGISIVIATSRHKPGSLRLPEKPSIKLKSENINPEKQKKEAIVTPVQIKATKIHTLSPSLLTVTESILWDTIKSAKNT</sequence>
<dbReference type="GO" id="GO:0005634">
    <property type="term" value="C:nucleus"/>
    <property type="evidence" value="ECO:0007669"/>
    <property type="project" value="TreeGrafter"/>
</dbReference>
<evidence type="ECO:0000256" key="2">
    <source>
        <dbReference type="ARBA" id="ARBA00022737"/>
    </source>
</evidence>
<evidence type="ECO:0000313" key="7">
    <source>
        <dbReference type="EMBL" id="CAD6200165.1"/>
    </source>
</evidence>
<proteinExistence type="predicted"/>
<dbReference type="AlphaFoldDB" id="A0A8S1HX55"/>
<evidence type="ECO:0000256" key="3">
    <source>
        <dbReference type="ARBA" id="ARBA00022771"/>
    </source>
</evidence>
<dbReference type="Gene3D" id="3.30.160.60">
    <property type="entry name" value="Classic Zinc Finger"/>
    <property type="match status" value="2"/>
</dbReference>
<keyword evidence="1" id="KW-0479">Metal-binding</keyword>
<evidence type="ECO:0000259" key="6">
    <source>
        <dbReference type="PROSITE" id="PS50157"/>
    </source>
</evidence>
<organism evidence="7 8">
    <name type="scientific">Caenorhabditis auriculariae</name>
    <dbReference type="NCBI Taxonomy" id="2777116"/>
    <lineage>
        <taxon>Eukaryota</taxon>
        <taxon>Metazoa</taxon>
        <taxon>Ecdysozoa</taxon>
        <taxon>Nematoda</taxon>
        <taxon>Chromadorea</taxon>
        <taxon>Rhabditida</taxon>
        <taxon>Rhabditina</taxon>
        <taxon>Rhabditomorpha</taxon>
        <taxon>Rhabditoidea</taxon>
        <taxon>Rhabditidae</taxon>
        <taxon>Peloderinae</taxon>
        <taxon>Caenorhabditis</taxon>
    </lineage>
</organism>
<evidence type="ECO:0000256" key="4">
    <source>
        <dbReference type="ARBA" id="ARBA00022833"/>
    </source>
</evidence>
<feature type="domain" description="C2H2-type" evidence="6">
    <location>
        <begin position="22"/>
        <end position="50"/>
    </location>
</feature>
<dbReference type="GO" id="GO:0000981">
    <property type="term" value="F:DNA-binding transcription factor activity, RNA polymerase II-specific"/>
    <property type="evidence" value="ECO:0007669"/>
    <property type="project" value="TreeGrafter"/>
</dbReference>
<protein>
    <recommendedName>
        <fullName evidence="6">C2H2-type domain-containing protein</fullName>
    </recommendedName>
</protein>
<keyword evidence="4" id="KW-0862">Zinc</keyword>
<comment type="caution">
    <text evidence="7">The sequence shown here is derived from an EMBL/GenBank/DDBJ whole genome shotgun (WGS) entry which is preliminary data.</text>
</comment>
<dbReference type="PANTHER" id="PTHR24409">
    <property type="entry name" value="ZINC FINGER PROTEIN 142"/>
    <property type="match status" value="1"/>
</dbReference>
<name>A0A8S1HX55_9PELO</name>
<reference evidence="7" key="1">
    <citation type="submission" date="2020-10" db="EMBL/GenBank/DDBJ databases">
        <authorList>
            <person name="Kikuchi T."/>
        </authorList>
    </citation>
    <scope>NUCLEOTIDE SEQUENCE</scope>
    <source>
        <strain evidence="7">NKZ352</strain>
    </source>
</reference>
<dbReference type="PROSITE" id="PS50157">
    <property type="entry name" value="ZINC_FINGER_C2H2_2"/>
    <property type="match status" value="1"/>
</dbReference>